<evidence type="ECO:0000256" key="1">
    <source>
        <dbReference type="ARBA" id="ARBA00023115"/>
    </source>
</evidence>
<dbReference type="SUPFAM" id="SSF53335">
    <property type="entry name" value="S-adenosyl-L-methionine-dependent methyltransferases"/>
    <property type="match status" value="1"/>
</dbReference>
<keyword evidence="3" id="KW-1185">Reference proteome</keyword>
<protein>
    <submittedName>
        <fullName evidence="2">Fused MFS/spermidine synthase</fullName>
    </submittedName>
</protein>
<name>A0AAW9PT01_9CYAN</name>
<keyword evidence="1" id="KW-0620">Polyamine biosynthesis</keyword>
<dbReference type="Pfam" id="PF02810">
    <property type="entry name" value="SEC-C"/>
    <property type="match status" value="1"/>
</dbReference>
<dbReference type="InterPro" id="IPR004027">
    <property type="entry name" value="SEC_C_motif"/>
</dbReference>
<gene>
    <name evidence="2" type="ORF">V2H45_12495</name>
</gene>
<dbReference type="EMBL" id="JAZBJZ010000045">
    <property type="protein sequence ID" value="MEE3717575.1"/>
    <property type="molecule type" value="Genomic_DNA"/>
</dbReference>
<dbReference type="Gene3D" id="3.40.50.150">
    <property type="entry name" value="Vaccinia Virus protein VP39"/>
    <property type="match status" value="1"/>
</dbReference>
<dbReference type="RefSeq" id="WP_330484004.1">
    <property type="nucleotide sequence ID" value="NZ_JAZBJZ010000045.1"/>
</dbReference>
<dbReference type="NCBIfam" id="NF037959">
    <property type="entry name" value="MFS_SpdSyn"/>
    <property type="match status" value="1"/>
</dbReference>
<proteinExistence type="predicted"/>
<dbReference type="PANTHER" id="PTHR43317:SF1">
    <property type="entry name" value="THERMOSPERMINE SYNTHASE ACAULIS5"/>
    <property type="match status" value="1"/>
</dbReference>
<dbReference type="InterPro" id="IPR029063">
    <property type="entry name" value="SAM-dependent_MTases_sf"/>
</dbReference>
<accession>A0AAW9PT01</accession>
<comment type="caution">
    <text evidence="2">The sequence shown here is derived from an EMBL/GenBank/DDBJ whole genome shotgun (WGS) entry which is preliminary data.</text>
</comment>
<dbReference type="AlphaFoldDB" id="A0AAW9PT01"/>
<dbReference type="SUPFAM" id="SSF103642">
    <property type="entry name" value="Sec-C motif"/>
    <property type="match status" value="1"/>
</dbReference>
<evidence type="ECO:0000313" key="3">
    <source>
        <dbReference type="Proteomes" id="UP001333818"/>
    </source>
</evidence>
<organism evidence="2 3">
    <name type="scientific">Tumidithrix elongata BACA0141</name>
    <dbReference type="NCBI Taxonomy" id="2716417"/>
    <lineage>
        <taxon>Bacteria</taxon>
        <taxon>Bacillati</taxon>
        <taxon>Cyanobacteriota</taxon>
        <taxon>Cyanophyceae</taxon>
        <taxon>Pseudanabaenales</taxon>
        <taxon>Pseudanabaenaceae</taxon>
        <taxon>Tumidithrix</taxon>
        <taxon>Tumidithrix elongata</taxon>
    </lineage>
</organism>
<evidence type="ECO:0000313" key="2">
    <source>
        <dbReference type="EMBL" id="MEE3717575.1"/>
    </source>
</evidence>
<sequence>MVTDLKSWQTQNRAAIAQRLEGIGEIEQQYCCFEPSGVHFIAVNKEESLLQLALFDQINLSSELMQSEIDLKEPLKLTSFYAQAMLLGLVWQPQPQRIYIAGFGGGRIPLVLHHYFPNLQIECTEIDPTIVQVAQEFFGVKLDSRLQVAIQDGRAYLADLDLTVSYDLIMADVILGNGYAPYRMATVEFYQLCQKRLSQGGIAIVNLIQKDPFYLEKIRTIHSAFQHIYLCPLEKGNTAIFATNQPLRSRLEIIEQATQIDSEHQFAFPFVDRAQQIITPDQIHEYLPDLEKAQILTDEEPPQDYFAQLPSFKTVFAKVNPELPCPCGSGSLYQDCHGKPTL</sequence>
<dbReference type="GO" id="GO:0006596">
    <property type="term" value="P:polyamine biosynthetic process"/>
    <property type="evidence" value="ECO:0007669"/>
    <property type="project" value="UniProtKB-KW"/>
</dbReference>
<dbReference type="PANTHER" id="PTHR43317">
    <property type="entry name" value="THERMOSPERMINE SYNTHASE ACAULIS5"/>
    <property type="match status" value="1"/>
</dbReference>
<reference evidence="2" key="1">
    <citation type="submission" date="2024-01" db="EMBL/GenBank/DDBJ databases">
        <title>Bank of Algae and Cyanobacteria of the Azores (BACA) strain genomes.</title>
        <authorList>
            <person name="Luz R."/>
            <person name="Cordeiro R."/>
            <person name="Fonseca A."/>
            <person name="Goncalves V."/>
        </authorList>
    </citation>
    <scope>NUCLEOTIDE SEQUENCE</scope>
    <source>
        <strain evidence="2">BACA0141</strain>
    </source>
</reference>
<dbReference type="Proteomes" id="UP001333818">
    <property type="component" value="Unassembled WGS sequence"/>
</dbReference>
<dbReference type="Pfam" id="PF01564">
    <property type="entry name" value="Spermine_synth"/>
    <property type="match status" value="1"/>
</dbReference>